<dbReference type="EMBL" id="UFQQ01000044">
    <property type="protein sequence ID" value="SSW93608.1"/>
    <property type="molecule type" value="Genomic_DNA"/>
</dbReference>
<dbReference type="Proteomes" id="UP000252631">
    <property type="component" value="Unassembled WGS sequence"/>
</dbReference>
<protein>
    <recommendedName>
        <fullName evidence="5">Cellulase (Glycosyl hydrolase family 5)</fullName>
    </recommendedName>
</protein>
<evidence type="ECO:0000313" key="2">
    <source>
        <dbReference type="EMBL" id="SSW93608.1"/>
    </source>
</evidence>
<dbReference type="SUPFAM" id="SSF51445">
    <property type="entry name" value="(Trans)glycosidases"/>
    <property type="match status" value="1"/>
</dbReference>
<dbReference type="Gene3D" id="3.20.20.80">
    <property type="entry name" value="Glycosidases"/>
    <property type="match status" value="1"/>
</dbReference>
<evidence type="ECO:0000313" key="3">
    <source>
        <dbReference type="Proteomes" id="UP000252631"/>
    </source>
</evidence>
<name>A0A336JWC0_9BRAD</name>
<accession>A0A336JWC0</accession>
<reference evidence="2 3" key="1">
    <citation type="submission" date="2017-08" db="EMBL/GenBank/DDBJ databases">
        <authorList>
            <person name="de Groot N.N."/>
        </authorList>
    </citation>
    <scope>NUCLEOTIDE SEQUENCE [LARGE SCALE GENOMIC DNA]</scope>
    <source>
        <strain evidence="2 3">JA575</strain>
    </source>
</reference>
<dbReference type="AlphaFoldDB" id="A0A336JWC0"/>
<gene>
    <name evidence="1" type="ORF">BJ125_14415</name>
    <name evidence="2" type="ORF">SAMN05892882_14415</name>
</gene>
<evidence type="ECO:0008006" key="5">
    <source>
        <dbReference type="Google" id="ProtNLM"/>
    </source>
</evidence>
<dbReference type="EMBL" id="QRDT01000044">
    <property type="protein sequence ID" value="RED21727.1"/>
    <property type="molecule type" value="Genomic_DNA"/>
</dbReference>
<evidence type="ECO:0000313" key="1">
    <source>
        <dbReference type="EMBL" id="RED21727.1"/>
    </source>
</evidence>
<evidence type="ECO:0000313" key="4">
    <source>
        <dbReference type="Proteomes" id="UP000256343"/>
    </source>
</evidence>
<reference evidence="1 4" key="2">
    <citation type="submission" date="2018-07" db="EMBL/GenBank/DDBJ databases">
        <title>Genomic Encyclopedia of Archaeal and Bacterial Type Strains, Phase II (KMG-II): from individual species to whole genera.</title>
        <authorList>
            <person name="Goeker M."/>
        </authorList>
    </citation>
    <scope>NUCLEOTIDE SEQUENCE [LARGE SCALE GENOMIC DNA]</scope>
    <source>
        <strain evidence="1 4">JA575</strain>
    </source>
</reference>
<dbReference type="InterPro" id="IPR017853">
    <property type="entry name" value="GH"/>
</dbReference>
<proteinExistence type="predicted"/>
<sequence length="603" mass="65013">MPRVTSGSSLPKFFLRAISVPAGVLVVCLWLAAPIASRAASLVVDAADVVAESDSGDDLATLKGIFQGAHAPHDFASLAPIGRPLADLKMKRMRILHADVYSDLDAAGNFVPSPPGTWDNLTSQIDWAVQNGLSLHVPLALHMPASFAAYGPGESWPQAIVDRYKSYARQLVGYVVKRAFDGGAASVTFEVSNELDVADETPLHYQEWLAWFAQCGTSCSAAANPVVLGHLPLGPWGRALWWIDPATYDLAYPEIWGTGGYPFPGDLRRLTRNVAPMQKIYGDAVADVLADQPLMANYPGRTIAVAGPAFAGNSFRSAEDPATRVERSTLEEQFIALMFDPGAADGKFNVPALNYVSFHYYGDFRNGWDGPTTSLRYVAGRLREKLAAVGRDAVGLFVSEWGPRADETTDINYSHKGAAWVAAFLAEAVASKIALGSYLQYTDAVGQAVTGSIGIASLVHKLDGVYHPKPPANVFQMIAMMSGVRRPVSGLSESNPDIGAIASSDANSAGVLVFNYNPDFSDTAQDFTVELRRLPFAGREVTVERYLIDARTSNLQAFLTLPSHPSPDLQRVERFTAQVDPMGVLTLPVRTLGLGVSLWRVIE</sequence>
<keyword evidence="4" id="KW-1185">Reference proteome</keyword>
<dbReference type="Proteomes" id="UP000256343">
    <property type="component" value="Unassembled WGS sequence"/>
</dbReference>
<organism evidence="2 3">
    <name type="scientific">Rhodopseudomonas pentothenatexigens</name>
    <dbReference type="NCBI Taxonomy" id="999699"/>
    <lineage>
        <taxon>Bacteria</taxon>
        <taxon>Pseudomonadati</taxon>
        <taxon>Pseudomonadota</taxon>
        <taxon>Alphaproteobacteria</taxon>
        <taxon>Hyphomicrobiales</taxon>
        <taxon>Nitrobacteraceae</taxon>
        <taxon>Rhodopseudomonas</taxon>
    </lineage>
</organism>